<dbReference type="EMBL" id="SACS01000009">
    <property type="protein sequence ID" value="RVU37574.1"/>
    <property type="molecule type" value="Genomic_DNA"/>
</dbReference>
<gene>
    <name evidence="2" type="ORF">EOE67_10340</name>
</gene>
<evidence type="ECO:0000313" key="2">
    <source>
        <dbReference type="EMBL" id="RVU37574.1"/>
    </source>
</evidence>
<proteinExistence type="inferred from homology"/>
<evidence type="ECO:0000256" key="1">
    <source>
        <dbReference type="ARBA" id="ARBA00007613"/>
    </source>
</evidence>
<dbReference type="PANTHER" id="PTHR30203">
    <property type="entry name" value="OUTER MEMBRANE CATION EFFLUX PROTEIN"/>
    <property type="match status" value="1"/>
</dbReference>
<dbReference type="InterPro" id="IPR003423">
    <property type="entry name" value="OMP_efflux"/>
</dbReference>
<dbReference type="AlphaFoldDB" id="A0A437QSW1"/>
<organism evidence="2 3">
    <name type="scientific">Rheinheimera riviphila</name>
    <dbReference type="NCBI Taxonomy" id="1834037"/>
    <lineage>
        <taxon>Bacteria</taxon>
        <taxon>Pseudomonadati</taxon>
        <taxon>Pseudomonadota</taxon>
        <taxon>Gammaproteobacteria</taxon>
        <taxon>Chromatiales</taxon>
        <taxon>Chromatiaceae</taxon>
        <taxon>Rheinheimera</taxon>
    </lineage>
</organism>
<sequence length="471" mass="52067">MNNQKYLPLLLSTVLLTLGGCAVQSGDDVAVISSQLQSVMTQSLHHPLHLSFNKAEQENAAARVHDLLQQPLTMQQAVEIAILNNPDIQAELWSLGIAQADLRQLSTMPNPGLKITRETGGDGSTELEFGFNLLALLTLPTVRDLALQDYSMARLATAQRIAMIIHNTKLAYWHTVAAAEVLTFVEKVQHGTEASAELAKRMAATGNFNKLQFLREQSFLSDSTLNLVLARQALHSSREKLKRQLGLWQTADLLQLPQRLPQVPQQRQPIEIITKTAQQSLDQRLDVQLAKMQLTRLADQAGLTRATRLVNVFSAEVAGNVQHSDERSYSLMFELPLFDAGQHRLKRGEAQYQQAVAQATSIGIQARAELQQSFYNYQTQHDIALHYQQTVLPLAQQIAEENQLLYNGMFISVFELLADARSQISAVTGTINANRDFLIATAELEMAQIGTPGTDFPAPLLQPNKSSAGGH</sequence>
<name>A0A437QSW1_9GAMM</name>
<reference evidence="2 3" key="1">
    <citation type="submission" date="2019-01" db="EMBL/GenBank/DDBJ databases">
        <authorList>
            <person name="Chen W.-M."/>
        </authorList>
    </citation>
    <scope>NUCLEOTIDE SEQUENCE [LARGE SCALE GENOMIC DNA]</scope>
    <source>
        <strain evidence="2 3">KYPC3</strain>
    </source>
</reference>
<dbReference type="Gene3D" id="1.20.1600.10">
    <property type="entry name" value="Outer membrane efflux proteins (OEP)"/>
    <property type="match status" value="1"/>
</dbReference>
<dbReference type="RefSeq" id="WP_127699008.1">
    <property type="nucleotide sequence ID" value="NZ_SACS01000009.1"/>
</dbReference>
<accession>A0A437QSW1</accession>
<dbReference type="PANTHER" id="PTHR30203:SF24">
    <property type="entry name" value="BLR4935 PROTEIN"/>
    <property type="match status" value="1"/>
</dbReference>
<dbReference type="PROSITE" id="PS51257">
    <property type="entry name" value="PROKAR_LIPOPROTEIN"/>
    <property type="match status" value="1"/>
</dbReference>
<dbReference type="InterPro" id="IPR010131">
    <property type="entry name" value="MdtP/NodT-like"/>
</dbReference>
<dbReference type="GO" id="GO:0015562">
    <property type="term" value="F:efflux transmembrane transporter activity"/>
    <property type="evidence" value="ECO:0007669"/>
    <property type="project" value="InterPro"/>
</dbReference>
<keyword evidence="3" id="KW-1185">Reference proteome</keyword>
<comment type="caution">
    <text evidence="2">The sequence shown here is derived from an EMBL/GenBank/DDBJ whole genome shotgun (WGS) entry which is preliminary data.</text>
</comment>
<evidence type="ECO:0000313" key="3">
    <source>
        <dbReference type="Proteomes" id="UP000283077"/>
    </source>
</evidence>
<dbReference type="Pfam" id="PF02321">
    <property type="entry name" value="OEP"/>
    <property type="match status" value="1"/>
</dbReference>
<comment type="similarity">
    <text evidence="1">Belongs to the outer membrane factor (OMF) (TC 1.B.17) family.</text>
</comment>
<dbReference type="Proteomes" id="UP000283077">
    <property type="component" value="Unassembled WGS sequence"/>
</dbReference>
<protein>
    <submittedName>
        <fullName evidence="2">TolC family protein</fullName>
    </submittedName>
</protein>
<dbReference type="OrthoDB" id="237412at2"/>
<dbReference type="SUPFAM" id="SSF56954">
    <property type="entry name" value="Outer membrane efflux proteins (OEP)"/>
    <property type="match status" value="1"/>
</dbReference>